<accession>A0A0D2DFL9</accession>
<feature type="compositionally biased region" description="Low complexity" evidence="1">
    <location>
        <begin position="412"/>
        <end position="427"/>
    </location>
</feature>
<dbReference type="Proteomes" id="UP000053342">
    <property type="component" value="Unassembled WGS sequence"/>
</dbReference>
<feature type="chain" id="PRO_5002255799" description="Ig-like domain-containing protein" evidence="2">
    <location>
        <begin position="19"/>
        <end position="640"/>
    </location>
</feature>
<feature type="region of interest" description="Disordered" evidence="1">
    <location>
        <begin position="455"/>
        <end position="498"/>
    </location>
</feature>
<feature type="region of interest" description="Disordered" evidence="1">
    <location>
        <begin position="584"/>
        <end position="621"/>
    </location>
</feature>
<dbReference type="VEuPathDB" id="FungiDB:PV06_05469"/>
<proteinExistence type="predicted"/>
<feature type="region of interest" description="Disordered" evidence="1">
    <location>
        <begin position="108"/>
        <end position="145"/>
    </location>
</feature>
<feature type="compositionally biased region" description="Low complexity" evidence="1">
    <location>
        <begin position="308"/>
        <end position="332"/>
    </location>
</feature>
<dbReference type="OrthoDB" id="10659248at2759"/>
<feature type="compositionally biased region" description="Polar residues" evidence="1">
    <location>
        <begin position="133"/>
        <end position="145"/>
    </location>
</feature>
<keyword evidence="4" id="KW-1185">Reference proteome</keyword>
<gene>
    <name evidence="3" type="ORF">PV06_05469</name>
</gene>
<organism evidence="3 4">
    <name type="scientific">Exophiala oligosperma</name>
    <dbReference type="NCBI Taxonomy" id="215243"/>
    <lineage>
        <taxon>Eukaryota</taxon>
        <taxon>Fungi</taxon>
        <taxon>Dikarya</taxon>
        <taxon>Ascomycota</taxon>
        <taxon>Pezizomycotina</taxon>
        <taxon>Eurotiomycetes</taxon>
        <taxon>Chaetothyriomycetidae</taxon>
        <taxon>Chaetothyriales</taxon>
        <taxon>Herpotrichiellaceae</taxon>
        <taxon>Exophiala</taxon>
    </lineage>
</organism>
<evidence type="ECO:0000256" key="2">
    <source>
        <dbReference type="SAM" id="SignalP"/>
    </source>
</evidence>
<dbReference type="HOGENOM" id="CLU_028750_0_0_1"/>
<evidence type="ECO:0000256" key="1">
    <source>
        <dbReference type="SAM" id="MobiDB-lite"/>
    </source>
</evidence>
<evidence type="ECO:0000313" key="3">
    <source>
        <dbReference type="EMBL" id="KIW41868.1"/>
    </source>
</evidence>
<feature type="compositionally biased region" description="Low complexity" evidence="1">
    <location>
        <begin position="343"/>
        <end position="369"/>
    </location>
</feature>
<evidence type="ECO:0008006" key="5">
    <source>
        <dbReference type="Google" id="ProtNLM"/>
    </source>
</evidence>
<dbReference type="GeneID" id="27357543"/>
<feature type="compositionally biased region" description="Polar residues" evidence="1">
    <location>
        <begin position="455"/>
        <end position="476"/>
    </location>
</feature>
<feature type="compositionally biased region" description="Low complexity" evidence="1">
    <location>
        <begin position="121"/>
        <end position="132"/>
    </location>
</feature>
<keyword evidence="2" id="KW-0732">Signal</keyword>
<sequence length="640" mass="66502">MGHSLFLLFATFARLVLSYGIPQGVVHGQVVRRCDNEPYGPIYQGNETQPFGRETVPPGTTIGPIITPPPLPYCDENHGFPCATPGYPEPLRSNWSLLNQTLTANATNNQTGQFTFGPEQSSTPSSAPSNNSDYTSSATPFPNDNSMTTMVMNVTVTVGVASSQTGSSPAFNSSCQSLSGSRCLGPNAPLTSGEVPLWGNNSFVPSSSSESHSSRVFTVLTIDFTPPPESVVATVFEPEPSETANEASSSLINAKGSPSPLIMTIVTIAVGSNTRTAQTTSSTSASYSSTTSQDVGALNGSTTSTMPSSVSNNGNGLNSSSTSASSNLTSGSGVFGPLTTGPSATGTASMSNSSSNENMTSSAPFWSNRTTTSATNLTTASAWLDWNMTAGVVSAWSQYNISFQPTATGGNSSESLASPTMTSSSSWNSSVTAIFPSTTNSTVSSTASDNSTNFLPTLTSNSMNSTSPTETSAITASPNNSSSNSSSSWSSEVGPTSLSPNASTICDTNATVAFCTGSNAPWLAPETTAASLTSTNNGTGWTVTSMGATTLSTSFLSASGSGDGASGKNTTSATWHPMFQPHRVEGRSRGRLHEREHERGRASNEPYSDAGGHRDRDHEQKKAELMAWVRPQRARMFLLL</sequence>
<dbReference type="EMBL" id="KN847336">
    <property type="protein sequence ID" value="KIW41868.1"/>
    <property type="molecule type" value="Genomic_DNA"/>
</dbReference>
<feature type="signal peptide" evidence="2">
    <location>
        <begin position="1"/>
        <end position="18"/>
    </location>
</feature>
<dbReference type="AlphaFoldDB" id="A0A0D2DFL9"/>
<reference evidence="3 4" key="1">
    <citation type="submission" date="2015-01" db="EMBL/GenBank/DDBJ databases">
        <title>The Genome Sequence of Exophiala oligosperma CBS72588.</title>
        <authorList>
            <consortium name="The Broad Institute Genomics Platform"/>
            <person name="Cuomo C."/>
            <person name="de Hoog S."/>
            <person name="Gorbushina A."/>
            <person name="Stielow B."/>
            <person name="Teixiera M."/>
            <person name="Abouelleil A."/>
            <person name="Chapman S.B."/>
            <person name="Priest M."/>
            <person name="Young S.K."/>
            <person name="Wortman J."/>
            <person name="Nusbaum C."/>
            <person name="Birren B."/>
        </authorList>
    </citation>
    <scope>NUCLEOTIDE SEQUENCE [LARGE SCALE GENOMIC DNA]</scope>
    <source>
        <strain evidence="3 4">CBS 72588</strain>
    </source>
</reference>
<feature type="compositionally biased region" description="Low complexity" evidence="1">
    <location>
        <begin position="477"/>
        <end position="491"/>
    </location>
</feature>
<evidence type="ECO:0000313" key="4">
    <source>
        <dbReference type="Proteomes" id="UP000053342"/>
    </source>
</evidence>
<feature type="region of interest" description="Disordered" evidence="1">
    <location>
        <begin position="407"/>
        <end position="427"/>
    </location>
</feature>
<feature type="compositionally biased region" description="Basic and acidic residues" evidence="1">
    <location>
        <begin position="611"/>
        <end position="621"/>
    </location>
</feature>
<protein>
    <recommendedName>
        <fullName evidence="5">Ig-like domain-containing protein</fullName>
    </recommendedName>
</protein>
<feature type="compositionally biased region" description="Basic and acidic residues" evidence="1">
    <location>
        <begin position="584"/>
        <end position="602"/>
    </location>
</feature>
<dbReference type="RefSeq" id="XP_016262084.1">
    <property type="nucleotide sequence ID" value="XM_016406480.1"/>
</dbReference>
<name>A0A0D2DFL9_9EURO</name>
<feature type="region of interest" description="Disordered" evidence="1">
    <location>
        <begin position="275"/>
        <end position="369"/>
    </location>
</feature>
<feature type="compositionally biased region" description="Low complexity" evidence="1">
    <location>
        <begin position="275"/>
        <end position="293"/>
    </location>
</feature>